<dbReference type="InterPro" id="IPR025303">
    <property type="entry name" value="PdaC"/>
</dbReference>
<dbReference type="STRING" id="553973.CLOHYLEM_07568"/>
<comment type="caution">
    <text evidence="3">The sequence shown here is derived from an EMBL/GenBank/DDBJ whole genome shotgun (WGS) entry which is preliminary data.</text>
</comment>
<dbReference type="Gene3D" id="3.90.640.20">
    <property type="entry name" value="Heat-shock cognate protein, ATPase"/>
    <property type="match status" value="1"/>
</dbReference>
<feature type="domain" description="DUF3298" evidence="1">
    <location>
        <begin position="174"/>
        <end position="237"/>
    </location>
</feature>
<protein>
    <recommendedName>
        <fullName evidence="5">DUF3298 domain-containing protein</fullName>
    </recommendedName>
</protein>
<evidence type="ECO:0000313" key="3">
    <source>
        <dbReference type="EMBL" id="EEG72565.1"/>
    </source>
</evidence>
<keyword evidence="4" id="KW-1185">Reference proteome</keyword>
<evidence type="ECO:0000259" key="1">
    <source>
        <dbReference type="Pfam" id="PF11738"/>
    </source>
</evidence>
<dbReference type="Gene3D" id="3.30.565.40">
    <property type="entry name" value="Fervidobacterium nodosum Rt17-B1 like"/>
    <property type="match status" value="1"/>
</dbReference>
<reference evidence="3" key="1">
    <citation type="submission" date="2009-02" db="EMBL/GenBank/DDBJ databases">
        <authorList>
            <person name="Fulton L."/>
            <person name="Clifton S."/>
            <person name="Fulton B."/>
            <person name="Xu J."/>
            <person name="Minx P."/>
            <person name="Pepin K.H."/>
            <person name="Johnson M."/>
            <person name="Bhonagiri V."/>
            <person name="Nash W.E."/>
            <person name="Mardis E.R."/>
            <person name="Wilson R.K."/>
        </authorList>
    </citation>
    <scope>NUCLEOTIDE SEQUENCE [LARGE SCALE GENOMIC DNA]</scope>
    <source>
        <strain evidence="3">DSM 15053</strain>
    </source>
</reference>
<evidence type="ECO:0000313" key="4">
    <source>
        <dbReference type="Proteomes" id="UP000004893"/>
    </source>
</evidence>
<dbReference type="AlphaFoldDB" id="C0C631"/>
<reference evidence="3" key="2">
    <citation type="submission" date="2013-06" db="EMBL/GenBank/DDBJ databases">
        <title>Draft genome sequence of Clostridium hylemonae (DSM 15053).</title>
        <authorList>
            <person name="Sudarsanam P."/>
            <person name="Ley R."/>
            <person name="Guruge J."/>
            <person name="Turnbaugh P.J."/>
            <person name="Mahowald M."/>
            <person name="Liep D."/>
            <person name="Gordon J."/>
        </authorList>
    </citation>
    <scope>NUCLEOTIDE SEQUENCE</scope>
    <source>
        <strain evidence="3">DSM 15053</strain>
    </source>
</reference>
<feature type="domain" description="Deacetylase PdaC" evidence="2">
    <location>
        <begin position="44"/>
        <end position="140"/>
    </location>
</feature>
<accession>C0C631</accession>
<sequence length="243" mass="28361">MPEQTSSILYIFRKYIIKSVVWEVPMQTIYNKTLKDTLYYNDIAVFTYKIDYPFFLTACGTSAAHGINRHYEAKAEKLEHYCRTALYEEAVESARYIQKNFPPFHSYELLEVYTVTYNDSGITSLYTDQYTYMGGAHGATVRTADTWNFSSGRPMALREFYPDTPDFRESVISCIEEQTKQRLEDAPSTYFDNYPELIRSNFHPENYYMNADGIVIFFQQYDIAPYSSGIPEFELHFQDSSAC</sequence>
<organism evidence="3 4">
    <name type="scientific">[Clostridium] hylemonae DSM 15053</name>
    <dbReference type="NCBI Taxonomy" id="553973"/>
    <lineage>
        <taxon>Bacteria</taxon>
        <taxon>Bacillati</taxon>
        <taxon>Bacillota</taxon>
        <taxon>Clostridia</taxon>
        <taxon>Lachnospirales</taxon>
        <taxon>Lachnospiraceae</taxon>
    </lineage>
</organism>
<dbReference type="InterPro" id="IPR037126">
    <property type="entry name" value="PdaC/RsiV-like_sf"/>
</dbReference>
<gene>
    <name evidence="3" type="ORF">CLOHYLEM_07568</name>
</gene>
<dbReference type="EMBL" id="ABYI02000041">
    <property type="protein sequence ID" value="EEG72565.1"/>
    <property type="molecule type" value="Genomic_DNA"/>
</dbReference>
<dbReference type="InterPro" id="IPR021729">
    <property type="entry name" value="DUF3298"/>
</dbReference>
<dbReference type="eggNOG" id="COG4461">
    <property type="taxonomic scope" value="Bacteria"/>
</dbReference>
<dbReference type="HOGENOM" id="CLU_085048_0_0_9"/>
<evidence type="ECO:0008006" key="5">
    <source>
        <dbReference type="Google" id="ProtNLM"/>
    </source>
</evidence>
<dbReference type="Pfam" id="PF13739">
    <property type="entry name" value="PdaC"/>
    <property type="match status" value="1"/>
</dbReference>
<proteinExistence type="predicted"/>
<dbReference type="Pfam" id="PF11738">
    <property type="entry name" value="DUF3298"/>
    <property type="match status" value="1"/>
</dbReference>
<evidence type="ECO:0000259" key="2">
    <source>
        <dbReference type="Pfam" id="PF13739"/>
    </source>
</evidence>
<dbReference type="Proteomes" id="UP000004893">
    <property type="component" value="Unassembled WGS sequence"/>
</dbReference>
<name>C0C631_9FIRM</name>